<dbReference type="PROSITE" id="PS50172">
    <property type="entry name" value="BRCT"/>
    <property type="match status" value="1"/>
</dbReference>
<dbReference type="InterPro" id="IPR036420">
    <property type="entry name" value="BRCT_dom_sf"/>
</dbReference>
<dbReference type="NCBIfam" id="TIGR01662">
    <property type="entry name" value="HAD-SF-IIIA"/>
    <property type="match status" value="1"/>
</dbReference>
<dbReference type="FunFam" id="3.40.50.300:FF:000737">
    <property type="entry name" value="Bifunctional polynucleotide phosphatase/kinase"/>
    <property type="match status" value="1"/>
</dbReference>
<evidence type="ECO:0000313" key="4">
    <source>
        <dbReference type="Proteomes" id="UP000794436"/>
    </source>
</evidence>
<dbReference type="PANTHER" id="PTHR12083:SF9">
    <property type="entry name" value="BIFUNCTIONAL POLYNUCLEOTIDE PHOSPHATASE_KINASE"/>
    <property type="match status" value="1"/>
</dbReference>
<evidence type="ECO:0000256" key="1">
    <source>
        <dbReference type="SAM" id="MobiDB-lite"/>
    </source>
</evidence>
<organism evidence="3 4">
    <name type="scientific">Pythium oligandrum</name>
    <name type="common">Mycoparasitic fungus</name>
    <dbReference type="NCBI Taxonomy" id="41045"/>
    <lineage>
        <taxon>Eukaryota</taxon>
        <taxon>Sar</taxon>
        <taxon>Stramenopiles</taxon>
        <taxon>Oomycota</taxon>
        <taxon>Peronosporomycetes</taxon>
        <taxon>Pythiales</taxon>
        <taxon>Pythiaceae</taxon>
        <taxon>Pythium</taxon>
    </lineage>
</organism>
<dbReference type="Pfam" id="PF13671">
    <property type="entry name" value="AAA_33"/>
    <property type="match status" value="1"/>
</dbReference>
<dbReference type="OrthoDB" id="19045at2759"/>
<feature type="region of interest" description="Disordered" evidence="1">
    <location>
        <begin position="107"/>
        <end position="155"/>
    </location>
</feature>
<dbReference type="Pfam" id="PF08645">
    <property type="entry name" value="PNK3P"/>
    <property type="match status" value="1"/>
</dbReference>
<dbReference type="SUPFAM" id="SSF52540">
    <property type="entry name" value="P-loop containing nucleoside triphosphate hydrolases"/>
    <property type="match status" value="1"/>
</dbReference>
<comment type="caution">
    <text evidence="3">The sequence shown here is derived from an EMBL/GenBank/DDBJ whole genome shotgun (WGS) entry which is preliminary data.</text>
</comment>
<dbReference type="Gene3D" id="3.40.50.300">
    <property type="entry name" value="P-loop containing nucleotide triphosphate hydrolases"/>
    <property type="match status" value="1"/>
</dbReference>
<dbReference type="InterPro" id="IPR013954">
    <property type="entry name" value="PNK3P"/>
</dbReference>
<protein>
    <recommendedName>
        <fullName evidence="2">BRCT domain-containing protein</fullName>
    </recommendedName>
</protein>
<dbReference type="InterPro" id="IPR001357">
    <property type="entry name" value="BRCT_dom"/>
</dbReference>
<dbReference type="GO" id="GO:0046404">
    <property type="term" value="F:ATP-dependent polydeoxyribonucleotide 5'-hydroxyl-kinase activity"/>
    <property type="evidence" value="ECO:0007669"/>
    <property type="project" value="TreeGrafter"/>
</dbReference>
<dbReference type="PANTHER" id="PTHR12083">
    <property type="entry name" value="BIFUNCTIONAL POLYNUCLEOTIDE PHOSPHATASE/KINASE"/>
    <property type="match status" value="1"/>
</dbReference>
<reference evidence="3" key="1">
    <citation type="submission" date="2019-03" db="EMBL/GenBank/DDBJ databases">
        <title>Long read genome sequence of the mycoparasitic Pythium oligandrum ATCC 38472 isolated from sugarbeet rhizosphere.</title>
        <authorList>
            <person name="Gaulin E."/>
        </authorList>
    </citation>
    <scope>NUCLEOTIDE SEQUENCE</scope>
    <source>
        <strain evidence="3">ATCC 38472_TT</strain>
    </source>
</reference>
<dbReference type="InterPro" id="IPR036412">
    <property type="entry name" value="HAD-like_sf"/>
</dbReference>
<dbReference type="Gene3D" id="3.40.50.10190">
    <property type="entry name" value="BRCT domain"/>
    <property type="match status" value="1"/>
</dbReference>
<dbReference type="GO" id="GO:0006281">
    <property type="term" value="P:DNA repair"/>
    <property type="evidence" value="ECO:0007669"/>
    <property type="project" value="TreeGrafter"/>
</dbReference>
<dbReference type="EMBL" id="SPLM01000108">
    <property type="protein sequence ID" value="TMW60427.1"/>
    <property type="molecule type" value="Genomic_DNA"/>
</dbReference>
<dbReference type="InterPro" id="IPR027417">
    <property type="entry name" value="P-loop_NTPase"/>
</dbReference>
<keyword evidence="4" id="KW-1185">Reference proteome</keyword>
<dbReference type="SUPFAM" id="SSF56784">
    <property type="entry name" value="HAD-like"/>
    <property type="match status" value="1"/>
</dbReference>
<dbReference type="Pfam" id="PF16589">
    <property type="entry name" value="BRCT_2"/>
    <property type="match status" value="1"/>
</dbReference>
<dbReference type="SUPFAM" id="SSF52113">
    <property type="entry name" value="BRCT domain"/>
    <property type="match status" value="1"/>
</dbReference>
<dbReference type="AlphaFoldDB" id="A0A8K1CC01"/>
<sequence>MDAFVVRKRPATRLFEEDRVLLVPPTQSRDEEVRQWILSHGGQVVTEASDATRIVVLTATDTLTADDKAHVAAARQRQPRASVLQWEWVRDCVEKNARLPEQSYRCNDLMSRNGDSGDDQGDRKKRRIESHEERGALSGSDDLGSEADVPILPPQLRPWRDIDNGSLYYMDARNDSANGDSNPLKIAAFDLDGTIIVTKSGKRFAENANDWKFFHPSNVKQKLKQLAKQGFLLVILSNQNGVAKGKTSATDVQKKMEAIVTNLGVQMVVLFATKDDLMRKPRYGAWQWLLNELNVDESMPVDKTKSFYCGDAAGRPKIAGRNKDFAATDYKLALNLQLPFFTPEALFLNATQRIHTRPEMWEIDFDPRPLVQSSPAGQNLEPADAVCVRSEQELIVLVGPPASGKSFNARRLFSDASASYVVVNQDELKSVARCKSACIDALKSGKSVVVDSTNRDPRARREWVDVAKAQKLPVRCFVLDISKPLAMHLNTFRMLTSAKAIPEIAIHTYFKNATPPKKDEGFDEIVHVRFSADLAALSDEHQRLLGSFL</sequence>
<dbReference type="NCBIfam" id="TIGR01664">
    <property type="entry name" value="DNA-3'-Pase"/>
    <property type="match status" value="1"/>
</dbReference>
<gene>
    <name evidence="3" type="ORF">Poli38472_000469</name>
</gene>
<accession>A0A8K1CC01</accession>
<name>A0A8K1CC01_PYTOL</name>
<dbReference type="InterPro" id="IPR006551">
    <property type="entry name" value="Polynucleotide_phosphatase"/>
</dbReference>
<evidence type="ECO:0000313" key="3">
    <source>
        <dbReference type="EMBL" id="TMW60427.1"/>
    </source>
</evidence>
<dbReference type="GO" id="GO:0046403">
    <property type="term" value="F:polynucleotide 3'-phosphatase activity"/>
    <property type="evidence" value="ECO:0007669"/>
    <property type="project" value="TreeGrafter"/>
</dbReference>
<dbReference type="Gene3D" id="3.40.50.1000">
    <property type="entry name" value="HAD superfamily/HAD-like"/>
    <property type="match status" value="1"/>
</dbReference>
<evidence type="ECO:0000259" key="2">
    <source>
        <dbReference type="PROSITE" id="PS50172"/>
    </source>
</evidence>
<dbReference type="InterPro" id="IPR006549">
    <property type="entry name" value="HAD-SF_hydro_IIIA"/>
</dbReference>
<proteinExistence type="predicted"/>
<feature type="domain" description="BRCT" evidence="2">
    <location>
        <begin position="10"/>
        <end position="106"/>
    </location>
</feature>
<dbReference type="GO" id="GO:0003690">
    <property type="term" value="F:double-stranded DNA binding"/>
    <property type="evidence" value="ECO:0007669"/>
    <property type="project" value="TreeGrafter"/>
</dbReference>
<dbReference type="Proteomes" id="UP000794436">
    <property type="component" value="Unassembled WGS sequence"/>
</dbReference>
<dbReference type="InterPro" id="IPR023214">
    <property type="entry name" value="HAD_sf"/>
</dbReference>